<dbReference type="GO" id="GO:0005813">
    <property type="term" value="C:centrosome"/>
    <property type="evidence" value="ECO:0007669"/>
    <property type="project" value="TreeGrafter"/>
</dbReference>
<evidence type="ECO:0000313" key="1">
    <source>
        <dbReference type="EMBL" id="KAJ7307967.1"/>
    </source>
</evidence>
<dbReference type="AlphaFoldDB" id="A0A9Q0XAM1"/>
<name>A0A9Q0XAM1_9SAUR</name>
<dbReference type="PANTHER" id="PTHR21510">
    <property type="entry name" value="AKNA DOMAIN-CONTAINING PROTEIN"/>
    <property type="match status" value="1"/>
</dbReference>
<protein>
    <submittedName>
        <fullName evidence="1">Uncharacterized protein</fullName>
    </submittedName>
</protein>
<dbReference type="InterPro" id="IPR052655">
    <property type="entry name" value="AKNA_Centrosome-Trans_reg"/>
</dbReference>
<dbReference type="GO" id="GO:0021849">
    <property type="term" value="P:neuroblast division in subventricular zone"/>
    <property type="evidence" value="ECO:0007669"/>
    <property type="project" value="TreeGrafter"/>
</dbReference>
<comment type="caution">
    <text evidence="1">The sequence shown here is derived from an EMBL/GenBank/DDBJ whole genome shotgun (WGS) entry which is preliminary data.</text>
</comment>
<dbReference type="PANTHER" id="PTHR21510:SF15">
    <property type="entry name" value="MICROTUBULE ORGANIZATION PROTEIN AKNA"/>
    <property type="match status" value="1"/>
</dbReference>
<organism evidence="1 2">
    <name type="scientific">Phrynocephalus forsythii</name>
    <dbReference type="NCBI Taxonomy" id="171643"/>
    <lineage>
        <taxon>Eukaryota</taxon>
        <taxon>Metazoa</taxon>
        <taxon>Chordata</taxon>
        <taxon>Craniata</taxon>
        <taxon>Vertebrata</taxon>
        <taxon>Euteleostomi</taxon>
        <taxon>Lepidosauria</taxon>
        <taxon>Squamata</taxon>
        <taxon>Bifurcata</taxon>
        <taxon>Unidentata</taxon>
        <taxon>Episquamata</taxon>
        <taxon>Toxicofera</taxon>
        <taxon>Iguania</taxon>
        <taxon>Acrodonta</taxon>
        <taxon>Agamidae</taxon>
        <taxon>Agaminae</taxon>
        <taxon>Phrynocephalus</taxon>
    </lineage>
</organism>
<dbReference type="GO" id="GO:0060234">
    <property type="term" value="P:neuroblast delamination"/>
    <property type="evidence" value="ECO:0007669"/>
    <property type="project" value="TreeGrafter"/>
</dbReference>
<sequence length="105" mass="11589">MPCLPVVSYPLSSVIYSPLLATTSAASPADLPVYDARTLRAPEPKAWASEWPPQDGSKARLRDLNRSLRQAMEAARDMKATSHRMSRSLAWELSQAKSLRGSCLF</sequence>
<dbReference type="GO" id="GO:0001837">
    <property type="term" value="P:epithelial to mesenchymal transition"/>
    <property type="evidence" value="ECO:0007669"/>
    <property type="project" value="TreeGrafter"/>
</dbReference>
<proteinExistence type="predicted"/>
<dbReference type="Proteomes" id="UP001142489">
    <property type="component" value="Unassembled WGS sequence"/>
</dbReference>
<evidence type="ECO:0000313" key="2">
    <source>
        <dbReference type="Proteomes" id="UP001142489"/>
    </source>
</evidence>
<dbReference type="EMBL" id="JAPFRF010000018">
    <property type="protein sequence ID" value="KAJ7307967.1"/>
    <property type="molecule type" value="Genomic_DNA"/>
</dbReference>
<gene>
    <name evidence="1" type="ORF">JRQ81_008465</name>
</gene>
<reference evidence="1" key="1">
    <citation type="journal article" date="2023" name="DNA Res.">
        <title>Chromosome-level genome assembly of Phrynocephalus forsythii using third-generation DNA sequencing and Hi-C analysis.</title>
        <authorList>
            <person name="Qi Y."/>
            <person name="Zhao W."/>
            <person name="Zhao Y."/>
            <person name="Niu C."/>
            <person name="Cao S."/>
            <person name="Zhang Y."/>
        </authorList>
    </citation>
    <scope>NUCLEOTIDE SEQUENCE</scope>
    <source>
        <tissue evidence="1">Muscle</tissue>
    </source>
</reference>
<accession>A0A9Q0XAM1</accession>
<keyword evidence="2" id="KW-1185">Reference proteome</keyword>